<keyword evidence="5" id="KW-0677">Repeat</keyword>
<evidence type="ECO:0000256" key="2">
    <source>
        <dbReference type="ARBA" id="ARBA00006375"/>
    </source>
</evidence>
<dbReference type="Gene3D" id="1.50.40.10">
    <property type="entry name" value="Mitochondrial carrier domain"/>
    <property type="match status" value="1"/>
</dbReference>
<proteinExistence type="inferred from homology"/>
<dbReference type="InterPro" id="IPR018108">
    <property type="entry name" value="MCP_transmembrane"/>
</dbReference>
<feature type="repeat" description="Solcar" evidence="8">
    <location>
        <begin position="123"/>
        <end position="214"/>
    </location>
</feature>
<evidence type="ECO:0000256" key="4">
    <source>
        <dbReference type="ARBA" id="ARBA00022692"/>
    </source>
</evidence>
<evidence type="ECO:0000256" key="3">
    <source>
        <dbReference type="ARBA" id="ARBA00022448"/>
    </source>
</evidence>
<feature type="repeat" description="Solcar" evidence="8">
    <location>
        <begin position="227"/>
        <end position="311"/>
    </location>
</feature>
<dbReference type="InterPro" id="IPR023395">
    <property type="entry name" value="MCP_dom_sf"/>
</dbReference>
<organism evidence="10 11">
    <name type="scientific">Priapulus caudatus</name>
    <name type="common">Priapulid worm</name>
    <dbReference type="NCBI Taxonomy" id="37621"/>
    <lineage>
        <taxon>Eukaryota</taxon>
        <taxon>Metazoa</taxon>
        <taxon>Ecdysozoa</taxon>
        <taxon>Scalidophora</taxon>
        <taxon>Priapulida</taxon>
        <taxon>Priapulimorpha</taxon>
        <taxon>Priapulimorphida</taxon>
        <taxon>Priapulidae</taxon>
        <taxon>Priapulus</taxon>
    </lineage>
</organism>
<dbReference type="PANTHER" id="PTHR45683">
    <property type="entry name" value="MITOCHONDRIAL NICOTINAMIDE ADENINE DINUCLEOTIDE TRANSPORTER 1-RELATED-RELATED"/>
    <property type="match status" value="1"/>
</dbReference>
<dbReference type="Pfam" id="PF00153">
    <property type="entry name" value="Mito_carr"/>
    <property type="match status" value="3"/>
</dbReference>
<accession>A0ABM1EM57</accession>
<keyword evidence="4 8" id="KW-0812">Transmembrane</keyword>
<evidence type="ECO:0000256" key="5">
    <source>
        <dbReference type="ARBA" id="ARBA00022737"/>
    </source>
</evidence>
<feature type="repeat" description="Solcar" evidence="8">
    <location>
        <begin position="26"/>
        <end position="113"/>
    </location>
</feature>
<dbReference type="PROSITE" id="PS50920">
    <property type="entry name" value="SOLCAR"/>
    <property type="match status" value="3"/>
</dbReference>
<name>A0ABM1EM57_PRICU</name>
<comment type="similarity">
    <text evidence="2 9">Belongs to the mitochondrial carrier (TC 2.A.29) family.</text>
</comment>
<keyword evidence="3 9" id="KW-0813">Transport</keyword>
<keyword evidence="6" id="KW-1133">Transmembrane helix</keyword>
<dbReference type="InterPro" id="IPR044712">
    <property type="entry name" value="SLC25A32-like"/>
</dbReference>
<dbReference type="Proteomes" id="UP000695022">
    <property type="component" value="Unplaced"/>
</dbReference>
<keyword evidence="10" id="KW-1185">Reference proteome</keyword>
<dbReference type="InterPro" id="IPR002067">
    <property type="entry name" value="MCP"/>
</dbReference>
<evidence type="ECO:0000256" key="9">
    <source>
        <dbReference type="RuleBase" id="RU000488"/>
    </source>
</evidence>
<dbReference type="RefSeq" id="XP_014673278.1">
    <property type="nucleotide sequence ID" value="XM_014817792.1"/>
</dbReference>
<evidence type="ECO:0000313" key="11">
    <source>
        <dbReference type="RefSeq" id="XP_014673278.1"/>
    </source>
</evidence>
<evidence type="ECO:0000313" key="10">
    <source>
        <dbReference type="Proteomes" id="UP000695022"/>
    </source>
</evidence>
<gene>
    <name evidence="11" type="primary">LOC106813609</name>
</gene>
<evidence type="ECO:0000256" key="7">
    <source>
        <dbReference type="ARBA" id="ARBA00023136"/>
    </source>
</evidence>
<protein>
    <submittedName>
        <fullName evidence="11">Mitochondrial folate transporter/carrier-like</fullName>
    </submittedName>
</protein>
<evidence type="ECO:0000256" key="1">
    <source>
        <dbReference type="ARBA" id="ARBA00004141"/>
    </source>
</evidence>
<dbReference type="GeneID" id="106813609"/>
<reference evidence="11" key="1">
    <citation type="submission" date="2025-08" db="UniProtKB">
        <authorList>
            <consortium name="RefSeq"/>
        </authorList>
    </citation>
    <scope>IDENTIFICATION</scope>
</reference>
<sequence>MTMSQQPLKIATRKHLSLNFFTNTKYEFLLAGITGGVASTMTVHPLDLIKIRFAVNDNQLDSRPKYQGVMHAVRSIVRADGFLGLYQGVTPNLIGNGAAWGFYFLFYNAIKSSMNQGDTSRPLHASQHMLAACESGVLTLVLTNPIWVTKTRLCLQYESVKLDNTKRYKGMTDCLLKVYKYEGIRGLYKGFLPGLIGVSHGALQFVIYEDMKIVYNKYRERAHNAKLSVIEYLACGASSKMIATSITYPYQVVRARLQDQHATHNGAIDIIRKTWSFEGYRGFYKGLFPSLLRVSPATAITFLVYEEIISLLGAKT</sequence>
<evidence type="ECO:0000256" key="6">
    <source>
        <dbReference type="ARBA" id="ARBA00022989"/>
    </source>
</evidence>
<comment type="subcellular location">
    <subcellularLocation>
        <location evidence="1">Membrane</location>
        <topology evidence="1">Multi-pass membrane protein</topology>
    </subcellularLocation>
</comment>
<dbReference type="SUPFAM" id="SSF103506">
    <property type="entry name" value="Mitochondrial carrier"/>
    <property type="match status" value="1"/>
</dbReference>
<dbReference type="PRINTS" id="PR00926">
    <property type="entry name" value="MITOCARRIER"/>
</dbReference>
<evidence type="ECO:0000256" key="8">
    <source>
        <dbReference type="PROSITE-ProRule" id="PRU00282"/>
    </source>
</evidence>
<keyword evidence="7 8" id="KW-0472">Membrane</keyword>